<evidence type="ECO:0000256" key="3">
    <source>
        <dbReference type="ARBA" id="ARBA00022475"/>
    </source>
</evidence>
<feature type="domain" description="ABC1 atypical kinase-like" evidence="10">
    <location>
        <begin position="100"/>
        <end position="343"/>
    </location>
</feature>
<dbReference type="KEGG" id="geo:Geob_2316"/>
<keyword evidence="11" id="KW-0418">Kinase</keyword>
<organism evidence="11 12">
    <name type="scientific">Geotalea daltonii (strain DSM 22248 / JCM 15807 / FRC-32)</name>
    <name type="common">Geobacter daltonii</name>
    <dbReference type="NCBI Taxonomy" id="316067"/>
    <lineage>
        <taxon>Bacteria</taxon>
        <taxon>Pseudomonadati</taxon>
        <taxon>Thermodesulfobacteriota</taxon>
        <taxon>Desulfuromonadia</taxon>
        <taxon>Geobacterales</taxon>
        <taxon>Geobacteraceae</taxon>
        <taxon>Geotalea</taxon>
    </lineage>
</organism>
<dbReference type="eggNOG" id="COG0661">
    <property type="taxonomic scope" value="Bacteria"/>
</dbReference>
<feature type="transmembrane region" description="Helical" evidence="9">
    <location>
        <begin position="505"/>
        <end position="523"/>
    </location>
</feature>
<evidence type="ECO:0000313" key="11">
    <source>
        <dbReference type="EMBL" id="ACM20670.1"/>
    </source>
</evidence>
<sequence>MLNLIQLSRNIRSIRRYRQIVKVLVKYGLEHLLEYFNLSQLAAMSRKVLRRKASTIAQYSPAERMRLAFEELGPTFIKLGQLLSTRPDVIPRSFVDEFSKLQDNVPSFPFEEAKTQITLELGKPVEEVFIQIDPVPVAAASIAQVHRARLRTGEDVVVKIRRPGIEALVETDIDVLMGIAQLMERHMPAAEIYDPVGLVKEFARTIRREMDFSREGHTIEKIRDNFSGDRTMHFPAVFWQHTGKTILTLEYINGIKVTDHLALERAGLDRKLIARRGADAFLKMVLDHGFFHGDPHPGNVLILPDNIICLLDYGIVGRLDNQLKRYLTDIIFTILNRDVDELIALLAYSGEIGENLNRRALKRDLSEFIDSYYEIPLQEIEVGRMLVEFIDIVTTFHIKLQPDLMLLAKSLVIIEGMGRELDPEFDMIEHLRPFMEKAIKEKITPGSFAKDLSTMFMSYLNLARNLPRDLREILHRLNHNKFKIDLEHRGLDHFSKDLDKSINRLSFSLIIAALIIGSSIVMQTNKGPLIFEFPAFAFLGYTIAGLIGFWWVIAIIRSGRL</sequence>
<dbReference type="NCBIfam" id="TIGR01982">
    <property type="entry name" value="UbiB"/>
    <property type="match status" value="1"/>
</dbReference>
<dbReference type="EMBL" id="CP001390">
    <property type="protein sequence ID" value="ACM20670.1"/>
    <property type="molecule type" value="Genomic_DNA"/>
</dbReference>
<dbReference type="Proteomes" id="UP000007721">
    <property type="component" value="Chromosome"/>
</dbReference>
<keyword evidence="5" id="KW-0831">Ubiquinone biosynthesis</keyword>
<dbReference type="InterPro" id="IPR004147">
    <property type="entry name" value="ABC1_dom"/>
</dbReference>
<keyword evidence="8 9" id="KW-0472">Membrane</keyword>
<name>B9LZB7_GEODF</name>
<evidence type="ECO:0000256" key="9">
    <source>
        <dbReference type="SAM" id="Phobius"/>
    </source>
</evidence>
<evidence type="ECO:0000256" key="6">
    <source>
        <dbReference type="ARBA" id="ARBA00022692"/>
    </source>
</evidence>
<evidence type="ECO:0000259" key="10">
    <source>
        <dbReference type="Pfam" id="PF03109"/>
    </source>
</evidence>
<dbReference type="Pfam" id="PF03109">
    <property type="entry name" value="ABC1"/>
    <property type="match status" value="1"/>
</dbReference>
<dbReference type="GO" id="GO:0006744">
    <property type="term" value="P:ubiquinone biosynthetic process"/>
    <property type="evidence" value="ECO:0007669"/>
    <property type="project" value="UniProtKB-UniPathway"/>
</dbReference>
<dbReference type="PANTHER" id="PTHR10566">
    <property type="entry name" value="CHAPERONE-ACTIVITY OF BC1 COMPLEX CABC1 -RELATED"/>
    <property type="match status" value="1"/>
</dbReference>
<evidence type="ECO:0000256" key="5">
    <source>
        <dbReference type="ARBA" id="ARBA00022688"/>
    </source>
</evidence>
<keyword evidence="4" id="KW-0997">Cell inner membrane</keyword>
<keyword evidence="3" id="KW-1003">Cell membrane</keyword>
<comment type="pathway">
    <text evidence="1">Cofactor biosynthesis; ubiquinone biosynthesis [regulation].</text>
</comment>
<protein>
    <submittedName>
        <fullName evidence="11">Quinone biosynthesis kinase AarF, putative</fullName>
    </submittedName>
</protein>
<dbReference type="UniPathway" id="UPA00232"/>
<evidence type="ECO:0000256" key="1">
    <source>
        <dbReference type="ARBA" id="ARBA00005020"/>
    </source>
</evidence>
<dbReference type="SUPFAM" id="SSF56112">
    <property type="entry name" value="Protein kinase-like (PK-like)"/>
    <property type="match status" value="1"/>
</dbReference>
<dbReference type="Gene3D" id="1.10.510.10">
    <property type="entry name" value="Transferase(Phosphotransferase) domain 1"/>
    <property type="match status" value="1"/>
</dbReference>
<keyword evidence="6 9" id="KW-0812">Transmembrane</keyword>
<keyword evidence="7 9" id="KW-1133">Transmembrane helix</keyword>
<dbReference type="InterPro" id="IPR050154">
    <property type="entry name" value="UbiB_kinase"/>
</dbReference>
<dbReference type="STRING" id="316067.Geob_2316"/>
<evidence type="ECO:0000313" key="12">
    <source>
        <dbReference type="Proteomes" id="UP000007721"/>
    </source>
</evidence>
<dbReference type="PANTHER" id="PTHR10566:SF113">
    <property type="entry name" value="PROTEIN ACTIVITY OF BC1 COMPLEX KINASE 7, CHLOROPLASTIC"/>
    <property type="match status" value="1"/>
</dbReference>
<feature type="transmembrane region" description="Helical" evidence="9">
    <location>
        <begin position="535"/>
        <end position="556"/>
    </location>
</feature>
<keyword evidence="11" id="KW-0808">Transferase</keyword>
<dbReference type="OrthoDB" id="9795390at2"/>
<dbReference type="GO" id="GO:0016301">
    <property type="term" value="F:kinase activity"/>
    <property type="evidence" value="ECO:0007669"/>
    <property type="project" value="UniProtKB-KW"/>
</dbReference>
<dbReference type="RefSeq" id="WP_012647399.1">
    <property type="nucleotide sequence ID" value="NC_011979.1"/>
</dbReference>
<dbReference type="AlphaFoldDB" id="B9LZB7"/>
<dbReference type="HOGENOM" id="CLU_006533_0_2_7"/>
<evidence type="ECO:0000256" key="8">
    <source>
        <dbReference type="ARBA" id="ARBA00023136"/>
    </source>
</evidence>
<accession>B9LZB7</accession>
<dbReference type="InterPro" id="IPR010232">
    <property type="entry name" value="UbiB"/>
</dbReference>
<evidence type="ECO:0000256" key="7">
    <source>
        <dbReference type="ARBA" id="ARBA00022989"/>
    </source>
</evidence>
<evidence type="ECO:0000256" key="4">
    <source>
        <dbReference type="ARBA" id="ARBA00022519"/>
    </source>
</evidence>
<dbReference type="InterPro" id="IPR011009">
    <property type="entry name" value="Kinase-like_dom_sf"/>
</dbReference>
<evidence type="ECO:0000256" key="2">
    <source>
        <dbReference type="ARBA" id="ARBA00009670"/>
    </source>
</evidence>
<comment type="similarity">
    <text evidence="2">Belongs to the protein kinase superfamily. ADCK protein kinase family.</text>
</comment>
<proteinExistence type="inferred from homology"/>
<reference evidence="11 12" key="1">
    <citation type="submission" date="2009-01" db="EMBL/GenBank/DDBJ databases">
        <title>Complete sequence of Geobacter sp. FRC-32.</title>
        <authorList>
            <consortium name="US DOE Joint Genome Institute"/>
            <person name="Lucas S."/>
            <person name="Copeland A."/>
            <person name="Lapidus A."/>
            <person name="Glavina del Rio T."/>
            <person name="Dalin E."/>
            <person name="Tice H."/>
            <person name="Bruce D."/>
            <person name="Goodwin L."/>
            <person name="Pitluck S."/>
            <person name="Saunders E."/>
            <person name="Brettin T."/>
            <person name="Detter J.C."/>
            <person name="Han C."/>
            <person name="Larimer F."/>
            <person name="Land M."/>
            <person name="Hauser L."/>
            <person name="Kyrpides N."/>
            <person name="Ovchinnikova G."/>
            <person name="Kostka J."/>
            <person name="Richardson P."/>
        </authorList>
    </citation>
    <scope>NUCLEOTIDE SEQUENCE [LARGE SCALE GENOMIC DNA]</scope>
    <source>
        <strain evidence="12">DSM 22248 / JCM 15807 / FRC-32</strain>
    </source>
</reference>
<gene>
    <name evidence="11" type="ordered locus">Geob_2316</name>
</gene>
<keyword evidence="12" id="KW-1185">Reference proteome</keyword>
<dbReference type="CDD" id="cd05121">
    <property type="entry name" value="ABC1_ADCK3-like"/>
    <property type="match status" value="1"/>
</dbReference>